<accession>A0AAV2REV3</accession>
<protein>
    <submittedName>
        <fullName evidence="1">Uncharacterized protein</fullName>
    </submittedName>
</protein>
<reference evidence="1 2" key="1">
    <citation type="submission" date="2024-05" db="EMBL/GenBank/DDBJ databases">
        <authorList>
            <person name="Wallberg A."/>
        </authorList>
    </citation>
    <scope>NUCLEOTIDE SEQUENCE [LARGE SCALE GENOMIC DNA]</scope>
</reference>
<feature type="non-terminal residue" evidence="1">
    <location>
        <position position="1"/>
    </location>
</feature>
<dbReference type="Proteomes" id="UP001497623">
    <property type="component" value="Unassembled WGS sequence"/>
</dbReference>
<sequence>VNVRVGMSTEDLPNLPNVMWLRRPGTMLYLPKLTNSQHIEWAVDTAKNLQPSRFGFIYLYLPSCGLCVNQLCDLVSKLASAKVIVRWAVVVSSNHSDQEVQQLEEATRNALNCALCWDLDDDQLSGPDGKFW</sequence>
<name>A0AAV2REV3_MEGNR</name>
<evidence type="ECO:0000313" key="2">
    <source>
        <dbReference type="Proteomes" id="UP001497623"/>
    </source>
</evidence>
<dbReference type="EMBL" id="CAXKWB010020984">
    <property type="protein sequence ID" value="CAL4122909.1"/>
    <property type="molecule type" value="Genomic_DNA"/>
</dbReference>
<evidence type="ECO:0000313" key="1">
    <source>
        <dbReference type="EMBL" id="CAL4122909.1"/>
    </source>
</evidence>
<comment type="caution">
    <text evidence="1">The sequence shown here is derived from an EMBL/GenBank/DDBJ whole genome shotgun (WGS) entry which is preliminary data.</text>
</comment>
<dbReference type="AlphaFoldDB" id="A0AAV2REV3"/>
<gene>
    <name evidence="1" type="ORF">MNOR_LOCUS23618</name>
</gene>
<proteinExistence type="predicted"/>
<organism evidence="1 2">
    <name type="scientific">Meganyctiphanes norvegica</name>
    <name type="common">Northern krill</name>
    <name type="synonym">Thysanopoda norvegica</name>
    <dbReference type="NCBI Taxonomy" id="48144"/>
    <lineage>
        <taxon>Eukaryota</taxon>
        <taxon>Metazoa</taxon>
        <taxon>Ecdysozoa</taxon>
        <taxon>Arthropoda</taxon>
        <taxon>Crustacea</taxon>
        <taxon>Multicrustacea</taxon>
        <taxon>Malacostraca</taxon>
        <taxon>Eumalacostraca</taxon>
        <taxon>Eucarida</taxon>
        <taxon>Euphausiacea</taxon>
        <taxon>Euphausiidae</taxon>
        <taxon>Meganyctiphanes</taxon>
    </lineage>
</organism>
<keyword evidence="2" id="KW-1185">Reference proteome</keyword>